<proteinExistence type="predicted"/>
<accession>A0A0F9RGZ5</accession>
<protein>
    <submittedName>
        <fullName evidence="1">Uncharacterized protein</fullName>
    </submittedName>
</protein>
<dbReference type="Pfam" id="PF02452">
    <property type="entry name" value="PemK_toxin"/>
    <property type="match status" value="1"/>
</dbReference>
<dbReference type="AlphaFoldDB" id="A0A0F9RGZ5"/>
<dbReference type="EMBL" id="LAZR01000943">
    <property type="protein sequence ID" value="KKN54084.1"/>
    <property type="molecule type" value="Genomic_DNA"/>
</dbReference>
<evidence type="ECO:0000313" key="1">
    <source>
        <dbReference type="EMBL" id="KKN54084.1"/>
    </source>
</evidence>
<gene>
    <name evidence="1" type="ORF">LCGC14_0595780</name>
</gene>
<sequence>MGIFTRGDIISVNIKEWQHSKSKPYRPALVVIEGNGEYTIAAPITHVKKRNKYHIELHSPEDLDEGNLYYKVSYIKVNDTQPINNKSIRKIIGKVNQEKIKEVLTVLDEVLDKKLIK</sequence>
<dbReference type="Gene3D" id="2.30.30.110">
    <property type="match status" value="1"/>
</dbReference>
<reference evidence="1" key="1">
    <citation type="journal article" date="2015" name="Nature">
        <title>Complex archaea that bridge the gap between prokaryotes and eukaryotes.</title>
        <authorList>
            <person name="Spang A."/>
            <person name="Saw J.H."/>
            <person name="Jorgensen S.L."/>
            <person name="Zaremba-Niedzwiedzka K."/>
            <person name="Martijn J."/>
            <person name="Lind A.E."/>
            <person name="van Eijk R."/>
            <person name="Schleper C."/>
            <person name="Guy L."/>
            <person name="Ettema T.J."/>
        </authorList>
    </citation>
    <scope>NUCLEOTIDE SEQUENCE</scope>
</reference>
<dbReference type="InterPro" id="IPR011067">
    <property type="entry name" value="Plasmid_toxin/cell-grow_inhib"/>
</dbReference>
<name>A0A0F9RGZ5_9ZZZZ</name>
<organism evidence="1">
    <name type="scientific">marine sediment metagenome</name>
    <dbReference type="NCBI Taxonomy" id="412755"/>
    <lineage>
        <taxon>unclassified sequences</taxon>
        <taxon>metagenomes</taxon>
        <taxon>ecological metagenomes</taxon>
    </lineage>
</organism>
<dbReference type="GO" id="GO:0003677">
    <property type="term" value="F:DNA binding"/>
    <property type="evidence" value="ECO:0007669"/>
    <property type="project" value="InterPro"/>
</dbReference>
<dbReference type="SUPFAM" id="SSF50118">
    <property type="entry name" value="Cell growth inhibitor/plasmid maintenance toxic component"/>
    <property type="match status" value="1"/>
</dbReference>
<comment type="caution">
    <text evidence="1">The sequence shown here is derived from an EMBL/GenBank/DDBJ whole genome shotgun (WGS) entry which is preliminary data.</text>
</comment>
<dbReference type="InterPro" id="IPR003477">
    <property type="entry name" value="PemK-like"/>
</dbReference>